<dbReference type="InterPro" id="IPR002637">
    <property type="entry name" value="RdgB/HAM1"/>
</dbReference>
<keyword evidence="5 10" id="KW-0378">Hydrolase</keyword>
<name>A0A517M333_9BACT</name>
<evidence type="ECO:0000256" key="5">
    <source>
        <dbReference type="ARBA" id="ARBA00022801"/>
    </source>
</evidence>
<dbReference type="GO" id="GO:0036220">
    <property type="term" value="F:ITP diphosphatase activity"/>
    <property type="evidence" value="ECO:0007669"/>
    <property type="project" value="UniProtKB-UniRule"/>
</dbReference>
<dbReference type="NCBIfam" id="TIGR00042">
    <property type="entry name" value="RdgB/HAM1 family non-canonical purine NTP pyrophosphatase"/>
    <property type="match status" value="1"/>
</dbReference>
<comment type="catalytic activity">
    <reaction evidence="8 10">
        <text>dITP + H2O = dIMP + diphosphate + H(+)</text>
        <dbReference type="Rhea" id="RHEA:28342"/>
        <dbReference type="ChEBI" id="CHEBI:15377"/>
        <dbReference type="ChEBI" id="CHEBI:15378"/>
        <dbReference type="ChEBI" id="CHEBI:33019"/>
        <dbReference type="ChEBI" id="CHEBI:61194"/>
        <dbReference type="ChEBI" id="CHEBI:61382"/>
        <dbReference type="EC" id="3.6.1.66"/>
    </reaction>
</comment>
<keyword evidence="3 10" id="KW-0479">Metal-binding</keyword>
<evidence type="ECO:0000256" key="9">
    <source>
        <dbReference type="ARBA" id="ARBA00052017"/>
    </source>
</evidence>
<gene>
    <name evidence="12" type="ORF">EC9_34800</name>
</gene>
<dbReference type="KEGG" id="ruv:EC9_34800"/>
<feature type="binding site" evidence="10">
    <location>
        <begin position="154"/>
        <end position="157"/>
    </location>
    <ligand>
        <name>substrate</name>
    </ligand>
</feature>
<sequence>MFELVLGTGNRKKAIEIQAVMPADRVRLTTLADWSTAIEVVEDGDSFAENARLKSTQQAKHLGQWVLGEDSGLSVDALDGAPGIYSARFSGADATDEKNNDLLLERLEGVPLERRTAYYNCYLSLSDPDGNERLTANGKCCGRIIQQRHGTHGFGYDPMFEIPEYHLTFGQLGPSVKKALSHRARALREFIPQLRRLLDQLAGQ</sequence>
<comment type="similarity">
    <text evidence="1 10 11">Belongs to the HAM1 NTPase family.</text>
</comment>
<dbReference type="OrthoDB" id="9807456at2"/>
<feature type="binding site" evidence="10">
    <location>
        <position position="177"/>
    </location>
    <ligand>
        <name>substrate</name>
    </ligand>
</feature>
<dbReference type="GO" id="GO:0036222">
    <property type="term" value="F:XTP diphosphatase activity"/>
    <property type="evidence" value="ECO:0007669"/>
    <property type="project" value="UniProtKB-UniRule"/>
</dbReference>
<evidence type="ECO:0000256" key="2">
    <source>
        <dbReference type="ARBA" id="ARBA00011738"/>
    </source>
</evidence>
<organism evidence="12 13">
    <name type="scientific">Rosistilla ulvae</name>
    <dbReference type="NCBI Taxonomy" id="1930277"/>
    <lineage>
        <taxon>Bacteria</taxon>
        <taxon>Pseudomonadati</taxon>
        <taxon>Planctomycetota</taxon>
        <taxon>Planctomycetia</taxon>
        <taxon>Pirellulales</taxon>
        <taxon>Pirellulaceae</taxon>
        <taxon>Rosistilla</taxon>
    </lineage>
</organism>
<dbReference type="GO" id="GO:0000166">
    <property type="term" value="F:nucleotide binding"/>
    <property type="evidence" value="ECO:0007669"/>
    <property type="project" value="UniProtKB-KW"/>
</dbReference>
<feature type="binding site" evidence="10">
    <location>
        <position position="71"/>
    </location>
    <ligand>
        <name>substrate</name>
    </ligand>
</feature>
<dbReference type="InterPro" id="IPR029001">
    <property type="entry name" value="ITPase-like_fam"/>
</dbReference>
<feature type="binding site" evidence="10">
    <location>
        <position position="70"/>
    </location>
    <ligand>
        <name>Mg(2+)</name>
        <dbReference type="ChEBI" id="CHEBI:18420"/>
    </ligand>
</feature>
<evidence type="ECO:0000256" key="7">
    <source>
        <dbReference type="ARBA" id="ARBA00023080"/>
    </source>
</evidence>
<dbReference type="Pfam" id="PF01725">
    <property type="entry name" value="Ham1p_like"/>
    <property type="match status" value="1"/>
</dbReference>
<evidence type="ECO:0000256" key="6">
    <source>
        <dbReference type="ARBA" id="ARBA00022842"/>
    </source>
</evidence>
<dbReference type="AlphaFoldDB" id="A0A517M333"/>
<keyword evidence="7 10" id="KW-0546">Nucleotide metabolism</keyword>
<dbReference type="GO" id="GO:0017111">
    <property type="term" value="F:ribonucleoside triphosphate phosphatase activity"/>
    <property type="evidence" value="ECO:0007669"/>
    <property type="project" value="InterPro"/>
</dbReference>
<keyword evidence="6 10" id="KW-0460">Magnesium</keyword>
<dbReference type="GO" id="GO:0009117">
    <property type="term" value="P:nucleotide metabolic process"/>
    <property type="evidence" value="ECO:0007669"/>
    <property type="project" value="UniProtKB-KW"/>
</dbReference>
<comment type="catalytic activity">
    <reaction evidence="10">
        <text>ITP + H2O = IMP + diphosphate + H(+)</text>
        <dbReference type="Rhea" id="RHEA:29399"/>
        <dbReference type="ChEBI" id="CHEBI:15377"/>
        <dbReference type="ChEBI" id="CHEBI:15378"/>
        <dbReference type="ChEBI" id="CHEBI:33019"/>
        <dbReference type="ChEBI" id="CHEBI:58053"/>
        <dbReference type="ChEBI" id="CHEBI:61402"/>
        <dbReference type="EC" id="3.6.1.66"/>
    </reaction>
</comment>
<dbReference type="EMBL" id="CP036261">
    <property type="protein sequence ID" value="QDS89283.1"/>
    <property type="molecule type" value="Genomic_DNA"/>
</dbReference>
<keyword evidence="4 10" id="KW-0547">Nucleotide-binding</keyword>
<keyword evidence="13" id="KW-1185">Reference proteome</keyword>
<evidence type="ECO:0000313" key="13">
    <source>
        <dbReference type="Proteomes" id="UP000319557"/>
    </source>
</evidence>
<evidence type="ECO:0000256" key="11">
    <source>
        <dbReference type="RuleBase" id="RU003781"/>
    </source>
</evidence>
<dbReference type="PANTHER" id="PTHR11067">
    <property type="entry name" value="INOSINE TRIPHOSPHATE PYROPHOSPHATASE/HAM1 PROTEIN"/>
    <property type="match status" value="1"/>
</dbReference>
<evidence type="ECO:0000256" key="10">
    <source>
        <dbReference type="HAMAP-Rule" id="MF_01405"/>
    </source>
</evidence>
<dbReference type="CDD" id="cd00515">
    <property type="entry name" value="HAM1"/>
    <property type="match status" value="1"/>
</dbReference>
<dbReference type="InterPro" id="IPR020922">
    <property type="entry name" value="dITP/XTP_pyrophosphatase"/>
</dbReference>
<dbReference type="EC" id="3.6.1.66" evidence="10"/>
<dbReference type="GO" id="GO:0046872">
    <property type="term" value="F:metal ion binding"/>
    <property type="evidence" value="ECO:0007669"/>
    <property type="project" value="UniProtKB-KW"/>
</dbReference>
<evidence type="ECO:0000256" key="1">
    <source>
        <dbReference type="ARBA" id="ARBA00008023"/>
    </source>
</evidence>
<feature type="binding site" evidence="10">
    <location>
        <begin position="182"/>
        <end position="183"/>
    </location>
    <ligand>
        <name>substrate</name>
    </ligand>
</feature>
<comment type="cofactor">
    <cofactor evidence="10">
        <name>Mg(2+)</name>
        <dbReference type="ChEBI" id="CHEBI:18420"/>
    </cofactor>
    <text evidence="10">Binds 1 Mg(2+) ion per subunit.</text>
</comment>
<evidence type="ECO:0000313" key="12">
    <source>
        <dbReference type="EMBL" id="QDS89283.1"/>
    </source>
</evidence>
<dbReference type="GO" id="GO:0009146">
    <property type="term" value="P:purine nucleoside triphosphate catabolic process"/>
    <property type="evidence" value="ECO:0007669"/>
    <property type="project" value="UniProtKB-UniRule"/>
</dbReference>
<dbReference type="HAMAP" id="MF_01405">
    <property type="entry name" value="Non_canon_purine_NTPase"/>
    <property type="match status" value="1"/>
</dbReference>
<dbReference type="FunFam" id="3.90.950.10:FF:000001">
    <property type="entry name" value="dITP/XTP pyrophosphatase"/>
    <property type="match status" value="1"/>
</dbReference>
<comment type="subunit">
    <text evidence="2 10">Homodimer.</text>
</comment>
<protein>
    <recommendedName>
        <fullName evidence="10">dITP/XTP pyrophosphatase</fullName>
        <ecNumber evidence="10">3.6.1.66</ecNumber>
    </recommendedName>
    <alternativeName>
        <fullName evidence="10">Non-canonical purine NTP pyrophosphatase</fullName>
    </alternativeName>
    <alternativeName>
        <fullName evidence="10">Non-standard purine NTP pyrophosphatase</fullName>
    </alternativeName>
    <alternativeName>
        <fullName evidence="10">Nucleoside-triphosphate diphosphatase</fullName>
    </alternativeName>
    <alternativeName>
        <fullName evidence="10">Nucleoside-triphosphate pyrophosphatase</fullName>
        <shortName evidence="10">NTPase</shortName>
    </alternativeName>
</protein>
<evidence type="ECO:0000256" key="8">
    <source>
        <dbReference type="ARBA" id="ARBA00051875"/>
    </source>
</evidence>
<feature type="active site" description="Proton acceptor" evidence="10">
    <location>
        <position position="70"/>
    </location>
</feature>
<accession>A0A517M333</accession>
<dbReference type="SUPFAM" id="SSF52972">
    <property type="entry name" value="ITPase-like"/>
    <property type="match status" value="1"/>
</dbReference>
<comment type="catalytic activity">
    <reaction evidence="9 10">
        <text>XTP + H2O = XMP + diphosphate + H(+)</text>
        <dbReference type="Rhea" id="RHEA:28610"/>
        <dbReference type="ChEBI" id="CHEBI:15377"/>
        <dbReference type="ChEBI" id="CHEBI:15378"/>
        <dbReference type="ChEBI" id="CHEBI:33019"/>
        <dbReference type="ChEBI" id="CHEBI:57464"/>
        <dbReference type="ChEBI" id="CHEBI:61314"/>
        <dbReference type="EC" id="3.6.1.66"/>
    </reaction>
</comment>
<dbReference type="GO" id="GO:0035870">
    <property type="term" value="F:dITP diphosphatase activity"/>
    <property type="evidence" value="ECO:0007669"/>
    <property type="project" value="UniProtKB-UniRule"/>
</dbReference>
<evidence type="ECO:0000256" key="4">
    <source>
        <dbReference type="ARBA" id="ARBA00022741"/>
    </source>
</evidence>
<dbReference type="PANTHER" id="PTHR11067:SF9">
    <property type="entry name" value="INOSINE TRIPHOSPHATE PYROPHOSPHATASE"/>
    <property type="match status" value="1"/>
</dbReference>
<evidence type="ECO:0000256" key="3">
    <source>
        <dbReference type="ARBA" id="ARBA00022723"/>
    </source>
</evidence>
<comment type="function">
    <text evidence="10">Pyrophosphatase that catalyzes the hydrolysis of nucleoside triphosphates to their monophosphate derivatives, with a high preference for the non-canonical purine nucleotides XTP (xanthosine triphosphate), dITP (deoxyinosine triphosphate) and ITP. Seems to function as a house-cleaning enzyme that removes non-canonical purine nucleotides from the nucleotide pool, thus preventing their incorporation into DNA/RNA and avoiding chromosomal lesions.</text>
</comment>
<dbReference type="Gene3D" id="3.90.950.10">
    <property type="match status" value="1"/>
</dbReference>
<proteinExistence type="inferred from homology"/>
<feature type="binding site" evidence="10">
    <location>
        <begin position="8"/>
        <end position="13"/>
    </location>
    <ligand>
        <name>substrate</name>
    </ligand>
</feature>
<reference evidence="12 13" key="1">
    <citation type="submission" date="2019-02" db="EMBL/GenBank/DDBJ databases">
        <title>Deep-cultivation of Planctomycetes and their phenomic and genomic characterization uncovers novel biology.</title>
        <authorList>
            <person name="Wiegand S."/>
            <person name="Jogler M."/>
            <person name="Boedeker C."/>
            <person name="Pinto D."/>
            <person name="Vollmers J."/>
            <person name="Rivas-Marin E."/>
            <person name="Kohn T."/>
            <person name="Peeters S.H."/>
            <person name="Heuer A."/>
            <person name="Rast P."/>
            <person name="Oberbeckmann S."/>
            <person name="Bunk B."/>
            <person name="Jeske O."/>
            <person name="Meyerdierks A."/>
            <person name="Storesund J.E."/>
            <person name="Kallscheuer N."/>
            <person name="Luecker S."/>
            <person name="Lage O.M."/>
            <person name="Pohl T."/>
            <person name="Merkel B.J."/>
            <person name="Hornburger P."/>
            <person name="Mueller R.-W."/>
            <person name="Bruemmer F."/>
            <person name="Labrenz M."/>
            <person name="Spormann A.M."/>
            <person name="Op den Camp H."/>
            <person name="Overmann J."/>
            <person name="Amann R."/>
            <person name="Jetten M.S.M."/>
            <person name="Mascher T."/>
            <person name="Medema M.H."/>
            <person name="Devos D.P."/>
            <person name="Kaster A.-K."/>
            <person name="Ovreas L."/>
            <person name="Rohde M."/>
            <person name="Galperin M.Y."/>
            <person name="Jogler C."/>
        </authorList>
    </citation>
    <scope>NUCLEOTIDE SEQUENCE [LARGE SCALE GENOMIC DNA]</scope>
    <source>
        <strain evidence="12 13">EC9</strain>
    </source>
</reference>
<dbReference type="GO" id="GO:0005829">
    <property type="term" value="C:cytosol"/>
    <property type="evidence" value="ECO:0007669"/>
    <property type="project" value="TreeGrafter"/>
</dbReference>
<dbReference type="Proteomes" id="UP000319557">
    <property type="component" value="Chromosome"/>
</dbReference>
<dbReference type="RefSeq" id="WP_145346912.1">
    <property type="nucleotide sequence ID" value="NZ_CP036261.1"/>
</dbReference>
<comment type="caution">
    <text evidence="10">Lacks conserved residue(s) required for the propagation of feature annotation.</text>
</comment>